<proteinExistence type="predicted"/>
<evidence type="ECO:0000259" key="3">
    <source>
        <dbReference type="PROSITE" id="PS50181"/>
    </source>
</evidence>
<dbReference type="PANTHER" id="PTHR44436:SF1">
    <property type="entry name" value="F-BOX_WD REPEAT-CONTAINING PROTEIN 2"/>
    <property type="match status" value="1"/>
</dbReference>
<dbReference type="Gene3D" id="1.20.1280.50">
    <property type="match status" value="1"/>
</dbReference>
<reference evidence="4 5" key="1">
    <citation type="submission" date="2023-09" db="EMBL/GenBank/DDBJ databases">
        <title>Nesidiocoris tenuis whole genome shotgun sequence.</title>
        <authorList>
            <person name="Shibata T."/>
            <person name="Shimoda M."/>
            <person name="Kobayashi T."/>
            <person name="Uehara T."/>
        </authorList>
    </citation>
    <scope>NUCLEOTIDE SEQUENCE [LARGE SCALE GENOMIC DNA]</scope>
    <source>
        <strain evidence="4 5">Japan</strain>
    </source>
</reference>
<feature type="domain" description="F-box" evidence="3">
    <location>
        <begin position="27"/>
        <end position="73"/>
    </location>
</feature>
<dbReference type="EMBL" id="AP028909">
    <property type="protein sequence ID" value="BES87650.1"/>
    <property type="molecule type" value="Genomic_DNA"/>
</dbReference>
<evidence type="ECO:0000313" key="4">
    <source>
        <dbReference type="EMBL" id="BES87650.1"/>
    </source>
</evidence>
<keyword evidence="1" id="KW-0853">WD repeat</keyword>
<keyword evidence="2" id="KW-0677">Repeat</keyword>
<dbReference type="InterPro" id="IPR036322">
    <property type="entry name" value="WD40_repeat_dom_sf"/>
</dbReference>
<dbReference type="InterPro" id="IPR042627">
    <property type="entry name" value="FBXW2"/>
</dbReference>
<protein>
    <submittedName>
        <fullName evidence="4">FBOX</fullName>
    </submittedName>
</protein>
<evidence type="ECO:0000313" key="5">
    <source>
        <dbReference type="Proteomes" id="UP001307889"/>
    </source>
</evidence>
<name>A0ABN7A6D9_9HEMI</name>
<dbReference type="InterPro" id="IPR036047">
    <property type="entry name" value="F-box-like_dom_sf"/>
</dbReference>
<dbReference type="PROSITE" id="PS50181">
    <property type="entry name" value="FBOX"/>
    <property type="match status" value="1"/>
</dbReference>
<dbReference type="SUPFAM" id="SSF50978">
    <property type="entry name" value="WD40 repeat-like"/>
    <property type="match status" value="1"/>
</dbReference>
<dbReference type="PANTHER" id="PTHR44436">
    <property type="entry name" value="F-BOX/WD REPEAT-CONTAINING PROTEIN 2"/>
    <property type="match status" value="1"/>
</dbReference>
<dbReference type="Pfam" id="PF12937">
    <property type="entry name" value="F-box-like"/>
    <property type="match status" value="1"/>
</dbReference>
<accession>A0ABN7A6D9</accession>
<dbReference type="InterPro" id="IPR001810">
    <property type="entry name" value="F-box_dom"/>
</dbReference>
<sequence length="499" mass="57770">MDETSEINSYGEPNALKRQLDLCRQQILNLFDVPEEIQEFVLEMLSVNDLISCCLVCKRWREGINQSGVWKKWCLREGYDFELMERSFALMSEGFREEWGVIEAQGVYGHWRKIYEWHERLRLHWKNQKVMSRRILSSGYEKVVGLQTDGERVAVIRNDSSLTIWSIKSAAPIMVAQLMAVLQGHPILSIRINKDSVIVVQRKLLQVFHFQKPKYVLTGLKCFELGKNNEDLLDAFEKQGSKFSHWYFECFRAKVATSANWNPTGPVLYDVLENMVYATVSNSSEVRSWSLPDCEPSTRYEGLPPVAQILSDKTDLYLIAYCDEATHFLKYVSKTQSFEELLSVPGLKSFLIGYGLVVAYPSPGDVKLKRIRAFWNDRDMGLLRIRDVSEQVGISLYSPHYIAYIEKRLIHLWDPIADNVLARFLVDGHPYHCQLTFSTYALVLTDTSLQLWDWQKGTRLYRVQTMLNVKARPAGNLVWADSTRILTCMSHELEMLSFI</sequence>
<gene>
    <name evidence="4" type="ORF">NTJ_00455</name>
</gene>
<dbReference type="SMART" id="SM00256">
    <property type="entry name" value="FBOX"/>
    <property type="match status" value="1"/>
</dbReference>
<dbReference type="Proteomes" id="UP001307889">
    <property type="component" value="Chromosome 1"/>
</dbReference>
<dbReference type="SUPFAM" id="SSF81383">
    <property type="entry name" value="F-box domain"/>
    <property type="match status" value="1"/>
</dbReference>
<evidence type="ECO:0000256" key="1">
    <source>
        <dbReference type="ARBA" id="ARBA00022574"/>
    </source>
</evidence>
<organism evidence="4 5">
    <name type="scientific">Nesidiocoris tenuis</name>
    <dbReference type="NCBI Taxonomy" id="355587"/>
    <lineage>
        <taxon>Eukaryota</taxon>
        <taxon>Metazoa</taxon>
        <taxon>Ecdysozoa</taxon>
        <taxon>Arthropoda</taxon>
        <taxon>Hexapoda</taxon>
        <taxon>Insecta</taxon>
        <taxon>Pterygota</taxon>
        <taxon>Neoptera</taxon>
        <taxon>Paraneoptera</taxon>
        <taxon>Hemiptera</taxon>
        <taxon>Heteroptera</taxon>
        <taxon>Panheteroptera</taxon>
        <taxon>Cimicomorpha</taxon>
        <taxon>Miridae</taxon>
        <taxon>Dicyphina</taxon>
        <taxon>Nesidiocoris</taxon>
    </lineage>
</organism>
<evidence type="ECO:0000256" key="2">
    <source>
        <dbReference type="ARBA" id="ARBA00022737"/>
    </source>
</evidence>
<keyword evidence="5" id="KW-1185">Reference proteome</keyword>